<name>A0A2S3X012_PSEPU</name>
<accession>A0A2S3X012</accession>
<protein>
    <submittedName>
        <fullName evidence="1">Uncharacterized protein</fullName>
    </submittedName>
</protein>
<evidence type="ECO:0000313" key="2">
    <source>
        <dbReference type="Proteomes" id="UP000237378"/>
    </source>
</evidence>
<dbReference type="Proteomes" id="UP000237378">
    <property type="component" value="Unassembled WGS sequence"/>
</dbReference>
<dbReference type="RefSeq" id="WP_103469686.1">
    <property type="nucleotide sequence ID" value="NZ_MING01000081.1"/>
</dbReference>
<reference evidence="1 2" key="2">
    <citation type="submission" date="2018-03" db="EMBL/GenBank/DDBJ databases">
        <title>Draft genome of Pseudomonas putida strain KH-18-2.</title>
        <authorList>
            <person name="Yoshizawa S."/>
            <person name="Khan N.H."/>
            <person name="Nishimura M."/>
            <person name="Chiura H.X."/>
            <person name="Ogura Y."/>
            <person name="Hayashi T."/>
            <person name="Kogure K."/>
        </authorList>
    </citation>
    <scope>NUCLEOTIDE SEQUENCE [LARGE SCALE GENOMIC DNA]</scope>
    <source>
        <strain evidence="1 2">KH-18-2</strain>
    </source>
</reference>
<evidence type="ECO:0000313" key="1">
    <source>
        <dbReference type="EMBL" id="POG06596.1"/>
    </source>
</evidence>
<reference evidence="1 2" key="1">
    <citation type="submission" date="2016-08" db="EMBL/GenBank/DDBJ databases">
        <authorList>
            <person name="Seilhamer J.J."/>
        </authorList>
    </citation>
    <scope>NUCLEOTIDE SEQUENCE [LARGE SCALE GENOMIC DNA]</scope>
    <source>
        <strain evidence="1 2">KH-18-2</strain>
    </source>
</reference>
<dbReference type="EMBL" id="MING01000081">
    <property type="protein sequence ID" value="POG06596.1"/>
    <property type="molecule type" value="Genomic_DNA"/>
</dbReference>
<comment type="caution">
    <text evidence="1">The sequence shown here is derived from an EMBL/GenBank/DDBJ whole genome shotgun (WGS) entry which is preliminary data.</text>
</comment>
<sequence>MKLTRYRYNGPQSAASLRVGADRKLLDVQLVPNQTVDLPADHEYTQVLLELRHLTLEPETATTAPVAVAPVAEKKGAKANGS</sequence>
<dbReference type="AlphaFoldDB" id="A0A2S3X012"/>
<organism evidence="1 2">
    <name type="scientific">Pseudomonas putida</name>
    <name type="common">Arthrobacter siderocapsulatus</name>
    <dbReference type="NCBI Taxonomy" id="303"/>
    <lineage>
        <taxon>Bacteria</taxon>
        <taxon>Pseudomonadati</taxon>
        <taxon>Pseudomonadota</taxon>
        <taxon>Gammaproteobacteria</taxon>
        <taxon>Pseudomonadales</taxon>
        <taxon>Pseudomonadaceae</taxon>
        <taxon>Pseudomonas</taxon>
    </lineage>
</organism>
<gene>
    <name evidence="1" type="ORF">BGP82_30360</name>
</gene>
<proteinExistence type="predicted"/>